<organism evidence="2 3">
    <name type="scientific">Ramazzottius varieornatus</name>
    <name type="common">Water bear</name>
    <name type="synonym">Tardigrade</name>
    <dbReference type="NCBI Taxonomy" id="947166"/>
    <lineage>
        <taxon>Eukaryota</taxon>
        <taxon>Metazoa</taxon>
        <taxon>Ecdysozoa</taxon>
        <taxon>Tardigrada</taxon>
        <taxon>Eutardigrada</taxon>
        <taxon>Parachela</taxon>
        <taxon>Hypsibioidea</taxon>
        <taxon>Ramazzottiidae</taxon>
        <taxon>Ramazzottius</taxon>
    </lineage>
</organism>
<accession>A0A1D1W8A5</accession>
<comment type="caution">
    <text evidence="2">The sequence shown here is derived from an EMBL/GenBank/DDBJ whole genome shotgun (WGS) entry which is preliminary data.</text>
</comment>
<dbReference type="AlphaFoldDB" id="A0A1D1W8A5"/>
<sequence length="66" mass="7153">MLSLTKRKGIVGEIGVWNAISCNNRCYSFLVVAQDVPSEAEVGQGIQAESPHSSMGSTSNWQQNQI</sequence>
<evidence type="ECO:0000313" key="2">
    <source>
        <dbReference type="EMBL" id="GAV09601.1"/>
    </source>
</evidence>
<name>A0A1D1W8A5_RAMVA</name>
<evidence type="ECO:0000256" key="1">
    <source>
        <dbReference type="SAM" id="MobiDB-lite"/>
    </source>
</evidence>
<feature type="region of interest" description="Disordered" evidence="1">
    <location>
        <begin position="42"/>
        <end position="66"/>
    </location>
</feature>
<feature type="compositionally biased region" description="Polar residues" evidence="1">
    <location>
        <begin position="50"/>
        <end position="66"/>
    </location>
</feature>
<gene>
    <name evidence="2" type="primary">RvY_19107-1</name>
    <name evidence="2" type="synonym">RvY_19107.1</name>
    <name evidence="2" type="ORF">RvY_19107</name>
</gene>
<evidence type="ECO:0000313" key="3">
    <source>
        <dbReference type="Proteomes" id="UP000186922"/>
    </source>
</evidence>
<dbReference type="EMBL" id="BDGG01000024">
    <property type="protein sequence ID" value="GAV09601.1"/>
    <property type="molecule type" value="Genomic_DNA"/>
</dbReference>
<keyword evidence="3" id="KW-1185">Reference proteome</keyword>
<protein>
    <submittedName>
        <fullName evidence="2">Uncharacterized protein</fullName>
    </submittedName>
</protein>
<proteinExistence type="predicted"/>
<reference evidence="2 3" key="1">
    <citation type="journal article" date="2016" name="Nat. Commun.">
        <title>Extremotolerant tardigrade genome and improved radiotolerance of human cultured cells by tardigrade-unique protein.</title>
        <authorList>
            <person name="Hashimoto T."/>
            <person name="Horikawa D.D."/>
            <person name="Saito Y."/>
            <person name="Kuwahara H."/>
            <person name="Kozuka-Hata H."/>
            <person name="Shin-I T."/>
            <person name="Minakuchi Y."/>
            <person name="Ohishi K."/>
            <person name="Motoyama A."/>
            <person name="Aizu T."/>
            <person name="Enomoto A."/>
            <person name="Kondo K."/>
            <person name="Tanaka S."/>
            <person name="Hara Y."/>
            <person name="Koshikawa S."/>
            <person name="Sagara H."/>
            <person name="Miura T."/>
            <person name="Yokobori S."/>
            <person name="Miyagawa K."/>
            <person name="Suzuki Y."/>
            <person name="Kubo T."/>
            <person name="Oyama M."/>
            <person name="Kohara Y."/>
            <person name="Fujiyama A."/>
            <person name="Arakawa K."/>
            <person name="Katayama T."/>
            <person name="Toyoda A."/>
            <person name="Kunieda T."/>
        </authorList>
    </citation>
    <scope>NUCLEOTIDE SEQUENCE [LARGE SCALE GENOMIC DNA]</scope>
    <source>
        <strain evidence="2 3">YOKOZUNA-1</strain>
    </source>
</reference>
<dbReference type="Proteomes" id="UP000186922">
    <property type="component" value="Unassembled WGS sequence"/>
</dbReference>